<dbReference type="Pfam" id="PF19304">
    <property type="entry name" value="PGDH_inter"/>
    <property type="match status" value="1"/>
</dbReference>
<evidence type="ECO:0000256" key="4">
    <source>
        <dbReference type="ARBA" id="ARBA00021582"/>
    </source>
</evidence>
<dbReference type="SUPFAM" id="SSF52283">
    <property type="entry name" value="Formate/glycerate dehydrogenase catalytic domain-like"/>
    <property type="match status" value="1"/>
</dbReference>
<dbReference type="GO" id="GO:0051287">
    <property type="term" value="F:NAD binding"/>
    <property type="evidence" value="ECO:0007669"/>
    <property type="project" value="UniProtKB-UniRule"/>
</dbReference>
<dbReference type="InterPro" id="IPR006236">
    <property type="entry name" value="PGDH"/>
</dbReference>
<dbReference type="PROSITE" id="PS00671">
    <property type="entry name" value="D_2_HYDROXYACID_DH_3"/>
    <property type="match status" value="1"/>
</dbReference>
<dbReference type="InterPro" id="IPR029753">
    <property type="entry name" value="D-isomer_DH_CS"/>
</dbReference>
<dbReference type="FunFam" id="3.40.50.720:FF:000021">
    <property type="entry name" value="D-3-phosphoglycerate dehydrogenase"/>
    <property type="match status" value="1"/>
</dbReference>
<gene>
    <name evidence="11" type="ORF">ENS64_01965</name>
</gene>
<dbReference type="EC" id="1.1.1.95" evidence="9"/>
<dbReference type="AlphaFoldDB" id="A0A7C4QN18"/>
<evidence type="ECO:0000256" key="5">
    <source>
        <dbReference type="ARBA" id="ARBA00023002"/>
    </source>
</evidence>
<comment type="pathway">
    <text evidence="2 9">Amino-acid biosynthesis; L-serine biosynthesis; L-serine from 3-phospho-D-glycerate: step 1/3.</text>
</comment>
<dbReference type="CDD" id="cd04902">
    <property type="entry name" value="ACT_3PGDH-xct"/>
    <property type="match status" value="1"/>
</dbReference>
<evidence type="ECO:0000259" key="10">
    <source>
        <dbReference type="PROSITE" id="PS51671"/>
    </source>
</evidence>
<dbReference type="SUPFAM" id="SSF143548">
    <property type="entry name" value="Serine metabolism enzymes domain"/>
    <property type="match status" value="1"/>
</dbReference>
<dbReference type="Gene3D" id="3.30.70.260">
    <property type="match status" value="1"/>
</dbReference>
<comment type="caution">
    <text evidence="11">The sequence shown here is derived from an EMBL/GenBank/DDBJ whole genome shotgun (WGS) entry which is preliminary data.</text>
</comment>
<evidence type="ECO:0000256" key="1">
    <source>
        <dbReference type="ARBA" id="ARBA00003800"/>
    </source>
</evidence>
<dbReference type="CDD" id="cd12173">
    <property type="entry name" value="PGDH_4"/>
    <property type="match status" value="1"/>
</dbReference>
<dbReference type="InterPro" id="IPR002912">
    <property type="entry name" value="ACT_dom"/>
</dbReference>
<name>A0A7C4QN18_9PLAN</name>
<dbReference type="InterPro" id="IPR036291">
    <property type="entry name" value="NAD(P)-bd_dom_sf"/>
</dbReference>
<accession>A0A7C4QN18</accession>
<evidence type="ECO:0000256" key="3">
    <source>
        <dbReference type="ARBA" id="ARBA00005854"/>
    </source>
</evidence>
<sequence length="546" mass="58059">MFRVLVTDNLSKAGLRILQEAPGIEVDDRGGQKLSADQLREALSQADGVIVRSGYKLTSEILKDQKRLKAIVRAGVGVDNIDLPAATREGIVVMNTPAGNTTSTAEHTIAMMLALSRNIAPACAALKAGKWDRKSFTGTQLAGKTLAVIGLGRIGLAVARRAVGLEMKVLGFDPFLSAERAAQEGVELHRDLDEILRKCDFLTVHTPLTSETEGLINADRIAQMKKGVRIINCARGGIVDEQALAEALASGHVAGAALDVFTEEPPPADSPLVKSPQVLVTPHLGASTDEAQELVAVEAAEILTGFLLRNEVRHAVNMAPISAAEMGEMQIYLDLGLRLGLLLSQLNKGGVKGARLVFRGDAATKKTRLIASAFAAGLLSSALSENVNIVNAELLAHERGIEITESLSTEVGDFSTLVAATVLTDQGELTAAGTIFGKQFLRLVRLDQFQLDAYLDGLLLLYRHIDRPGVIGYIGTIFGKHQVNIAHMALGRLKNEPGGESIAVLNLDNAPSPEALAEVSRNDAVQGVQLVRLPPAGAPLPWLVCR</sequence>
<dbReference type="InterPro" id="IPR029009">
    <property type="entry name" value="ASB_dom_sf"/>
</dbReference>
<dbReference type="PANTHER" id="PTHR42938">
    <property type="entry name" value="FORMATE DEHYDROGENASE 1"/>
    <property type="match status" value="1"/>
</dbReference>
<keyword evidence="9" id="KW-0028">Amino-acid biosynthesis</keyword>
<evidence type="ECO:0000256" key="2">
    <source>
        <dbReference type="ARBA" id="ARBA00005216"/>
    </source>
</evidence>
<evidence type="ECO:0000256" key="9">
    <source>
        <dbReference type="RuleBase" id="RU363003"/>
    </source>
</evidence>
<feature type="domain" description="ACT" evidence="10">
    <location>
        <begin position="459"/>
        <end position="536"/>
    </location>
</feature>
<dbReference type="Pfam" id="PF00389">
    <property type="entry name" value="2-Hacid_dh"/>
    <property type="match status" value="1"/>
</dbReference>
<reference evidence="11" key="1">
    <citation type="journal article" date="2020" name="mSystems">
        <title>Genome- and Community-Level Interaction Insights into Carbon Utilization and Element Cycling Functions of Hydrothermarchaeota in Hydrothermal Sediment.</title>
        <authorList>
            <person name="Zhou Z."/>
            <person name="Liu Y."/>
            <person name="Xu W."/>
            <person name="Pan J."/>
            <person name="Luo Z.H."/>
            <person name="Li M."/>
        </authorList>
    </citation>
    <scope>NUCLEOTIDE SEQUENCE [LARGE SCALE GENOMIC DNA]</scope>
    <source>
        <strain evidence="11">SpSt-508</strain>
    </source>
</reference>
<dbReference type="SUPFAM" id="SSF51735">
    <property type="entry name" value="NAD(P)-binding Rossmann-fold domains"/>
    <property type="match status" value="1"/>
</dbReference>
<dbReference type="PANTHER" id="PTHR42938:SF47">
    <property type="entry name" value="HYDROXYPYRUVATE REDUCTASE"/>
    <property type="match status" value="1"/>
</dbReference>
<keyword evidence="5 9" id="KW-0560">Oxidoreductase</keyword>
<keyword evidence="9" id="KW-0718">Serine biosynthesis</keyword>
<dbReference type="Gene3D" id="3.40.50.720">
    <property type="entry name" value="NAD(P)-binding Rossmann-like Domain"/>
    <property type="match status" value="2"/>
</dbReference>
<dbReference type="InterPro" id="IPR006140">
    <property type="entry name" value="D-isomer_DH_NAD-bd"/>
</dbReference>
<dbReference type="UniPathway" id="UPA00135">
    <property type="reaction ID" value="UER00196"/>
</dbReference>
<dbReference type="PROSITE" id="PS00670">
    <property type="entry name" value="D_2_HYDROXYACID_DH_2"/>
    <property type="match status" value="1"/>
</dbReference>
<dbReference type="InterPro" id="IPR045865">
    <property type="entry name" value="ACT-like_dom_sf"/>
</dbReference>
<comment type="catalytic activity">
    <reaction evidence="7">
        <text>(R)-2-hydroxyglutarate + NAD(+) = 2-oxoglutarate + NADH + H(+)</text>
        <dbReference type="Rhea" id="RHEA:49612"/>
        <dbReference type="ChEBI" id="CHEBI:15378"/>
        <dbReference type="ChEBI" id="CHEBI:15801"/>
        <dbReference type="ChEBI" id="CHEBI:16810"/>
        <dbReference type="ChEBI" id="CHEBI:57540"/>
        <dbReference type="ChEBI" id="CHEBI:57945"/>
        <dbReference type="EC" id="1.1.1.399"/>
    </reaction>
</comment>
<dbReference type="Pfam" id="PF02826">
    <property type="entry name" value="2-Hacid_dh_C"/>
    <property type="match status" value="1"/>
</dbReference>
<evidence type="ECO:0000313" key="11">
    <source>
        <dbReference type="EMBL" id="HGT38025.1"/>
    </source>
</evidence>
<dbReference type="EMBL" id="DSVQ01000005">
    <property type="protein sequence ID" value="HGT38025.1"/>
    <property type="molecule type" value="Genomic_DNA"/>
</dbReference>
<comment type="catalytic activity">
    <reaction evidence="8 9">
        <text>(2R)-3-phosphoglycerate + NAD(+) = 3-phosphooxypyruvate + NADH + H(+)</text>
        <dbReference type="Rhea" id="RHEA:12641"/>
        <dbReference type="ChEBI" id="CHEBI:15378"/>
        <dbReference type="ChEBI" id="CHEBI:18110"/>
        <dbReference type="ChEBI" id="CHEBI:57540"/>
        <dbReference type="ChEBI" id="CHEBI:57945"/>
        <dbReference type="ChEBI" id="CHEBI:58272"/>
        <dbReference type="EC" id="1.1.1.95"/>
    </reaction>
</comment>
<proteinExistence type="inferred from homology"/>
<dbReference type="Gene3D" id="3.30.1330.90">
    <property type="entry name" value="D-3-phosphoglycerate dehydrogenase, domain 3"/>
    <property type="match status" value="1"/>
</dbReference>
<evidence type="ECO:0000256" key="6">
    <source>
        <dbReference type="ARBA" id="ARBA00023027"/>
    </source>
</evidence>
<comment type="similarity">
    <text evidence="3 9">Belongs to the D-isomer specific 2-hydroxyacid dehydrogenase family.</text>
</comment>
<dbReference type="NCBIfam" id="TIGR01327">
    <property type="entry name" value="PGDH"/>
    <property type="match status" value="1"/>
</dbReference>
<dbReference type="PROSITE" id="PS00065">
    <property type="entry name" value="D_2_HYDROXYACID_DH_1"/>
    <property type="match status" value="1"/>
</dbReference>
<dbReference type="SUPFAM" id="SSF55021">
    <property type="entry name" value="ACT-like"/>
    <property type="match status" value="1"/>
</dbReference>
<dbReference type="PROSITE" id="PS51671">
    <property type="entry name" value="ACT"/>
    <property type="match status" value="1"/>
</dbReference>
<dbReference type="GO" id="GO:0006564">
    <property type="term" value="P:L-serine biosynthetic process"/>
    <property type="evidence" value="ECO:0007669"/>
    <property type="project" value="UniProtKB-UniRule"/>
</dbReference>
<dbReference type="InterPro" id="IPR045626">
    <property type="entry name" value="PGDH_ASB_dom"/>
</dbReference>
<keyword evidence="6 9" id="KW-0520">NAD</keyword>
<dbReference type="InterPro" id="IPR006139">
    <property type="entry name" value="D-isomer_2_OHA_DH_cat_dom"/>
</dbReference>
<protein>
    <recommendedName>
        <fullName evidence="4 9">D-3-phosphoglycerate dehydrogenase</fullName>
        <ecNumber evidence="9">1.1.1.95</ecNumber>
    </recommendedName>
</protein>
<dbReference type="Pfam" id="PF01842">
    <property type="entry name" value="ACT"/>
    <property type="match status" value="1"/>
</dbReference>
<organism evidence="11">
    <name type="scientific">Schlesneria paludicola</name>
    <dbReference type="NCBI Taxonomy" id="360056"/>
    <lineage>
        <taxon>Bacteria</taxon>
        <taxon>Pseudomonadati</taxon>
        <taxon>Planctomycetota</taxon>
        <taxon>Planctomycetia</taxon>
        <taxon>Planctomycetales</taxon>
        <taxon>Planctomycetaceae</taxon>
        <taxon>Schlesneria</taxon>
    </lineage>
</organism>
<evidence type="ECO:0000256" key="8">
    <source>
        <dbReference type="ARBA" id="ARBA00048731"/>
    </source>
</evidence>
<comment type="function">
    <text evidence="1">Catalyzes the reversible oxidation of 3-phospho-D-glycerate to 3-phosphonooxypyruvate, the first step of the phosphorylated L-serine biosynthesis pathway. Also catalyzes the reversible oxidation of 2-hydroxyglutarate to 2-oxoglutarate.</text>
</comment>
<evidence type="ECO:0000256" key="7">
    <source>
        <dbReference type="ARBA" id="ARBA00048126"/>
    </source>
</evidence>
<dbReference type="GO" id="GO:0004617">
    <property type="term" value="F:phosphoglycerate dehydrogenase activity"/>
    <property type="evidence" value="ECO:0007669"/>
    <property type="project" value="UniProtKB-UniRule"/>
</dbReference>
<dbReference type="InterPro" id="IPR029752">
    <property type="entry name" value="D-isomer_DH_CS1"/>
</dbReference>